<evidence type="ECO:0000313" key="1">
    <source>
        <dbReference type="EMBL" id="KCZ80545.1"/>
    </source>
</evidence>
<dbReference type="HOGENOM" id="CLU_1247929_0_0_1"/>
<proteinExistence type="predicted"/>
<gene>
    <name evidence="1" type="ORF">H312_02057</name>
</gene>
<dbReference type="OrthoDB" id="2198077at2759"/>
<sequence>MNTRNLFKTLYHIILDNKYMAFCAENIFDGVYTNSLNTQTSFIRQETNVRPTILEKNPLSLEQNQNYTTEEENNIGATEIHYHSLYNPYSTYLYFMNKYFDSNPLNRNIKLIYTFNIDSQQHPISIQYYTKNFLPVYELGEKTYYHFYSASPLDKSNPSSFQGVEMTNNQKENTDRHNETYGKYNIFLEGITKERNISNIIIEEVDFLKKRLKVFDSNSLEL</sequence>
<dbReference type="Proteomes" id="UP000030655">
    <property type="component" value="Unassembled WGS sequence"/>
</dbReference>
<dbReference type="EMBL" id="KK365175">
    <property type="protein sequence ID" value="KCZ80545.1"/>
    <property type="molecule type" value="Genomic_DNA"/>
</dbReference>
<dbReference type="AlphaFoldDB" id="A0A059F092"/>
<reference evidence="2" key="1">
    <citation type="submission" date="2013-02" db="EMBL/GenBank/DDBJ databases">
        <authorList>
            <consortium name="The Broad Institute Genome Sequencing Platform"/>
            <person name="Cuomo C."/>
            <person name="Becnel J."/>
            <person name="Sanscrainte N."/>
            <person name="Walker B."/>
            <person name="Young S.K."/>
            <person name="Zeng Q."/>
            <person name="Gargeya S."/>
            <person name="Fitzgerald M."/>
            <person name="Haas B."/>
            <person name="Abouelleil A."/>
            <person name="Alvarado L."/>
            <person name="Arachchi H.M."/>
            <person name="Berlin A.M."/>
            <person name="Chapman S.B."/>
            <person name="Dewar J."/>
            <person name="Goldberg J."/>
            <person name="Griggs A."/>
            <person name="Gujja S."/>
            <person name="Hansen M."/>
            <person name="Howarth C."/>
            <person name="Imamovic A."/>
            <person name="Larimer J."/>
            <person name="McCowan C."/>
            <person name="Murphy C."/>
            <person name="Neiman D."/>
            <person name="Pearson M."/>
            <person name="Priest M."/>
            <person name="Roberts A."/>
            <person name="Saif S."/>
            <person name="Shea T."/>
            <person name="Sisk P."/>
            <person name="Sykes S."/>
            <person name="Wortman J."/>
            <person name="Nusbaum C."/>
            <person name="Birren B."/>
        </authorList>
    </citation>
    <scope>NUCLEOTIDE SEQUENCE [LARGE SCALE GENOMIC DNA]</scope>
    <source>
        <strain evidence="2">PRA339</strain>
    </source>
</reference>
<organism evidence="1 2">
    <name type="scientific">Anncaliia algerae PRA339</name>
    <dbReference type="NCBI Taxonomy" id="1288291"/>
    <lineage>
        <taxon>Eukaryota</taxon>
        <taxon>Fungi</taxon>
        <taxon>Fungi incertae sedis</taxon>
        <taxon>Microsporidia</taxon>
        <taxon>Tubulinosematoidea</taxon>
        <taxon>Tubulinosematidae</taxon>
        <taxon>Anncaliia</taxon>
    </lineage>
</organism>
<keyword evidence="2" id="KW-1185">Reference proteome</keyword>
<dbReference type="VEuPathDB" id="MicrosporidiaDB:H312_02057"/>
<protein>
    <submittedName>
        <fullName evidence="1">Uncharacterized protein</fullName>
    </submittedName>
</protein>
<reference evidence="1 2" key="2">
    <citation type="submission" date="2014-03" db="EMBL/GenBank/DDBJ databases">
        <title>The Genome Sequence of Anncaliia algerae insect isolate PRA339.</title>
        <authorList>
            <consortium name="The Broad Institute Genome Sequencing Platform"/>
            <consortium name="The Broad Institute Genome Sequencing Center for Infectious Disease"/>
            <person name="Cuomo C."/>
            <person name="Becnel J."/>
            <person name="Sanscrainte N."/>
            <person name="Walker B."/>
            <person name="Young S.K."/>
            <person name="Zeng Q."/>
            <person name="Gargeya S."/>
            <person name="Fitzgerald M."/>
            <person name="Haas B."/>
            <person name="Abouelleil A."/>
            <person name="Alvarado L."/>
            <person name="Arachchi H.M."/>
            <person name="Berlin A.M."/>
            <person name="Chapman S.B."/>
            <person name="Dewar J."/>
            <person name="Goldberg J."/>
            <person name="Griggs A."/>
            <person name="Gujja S."/>
            <person name="Hansen M."/>
            <person name="Howarth C."/>
            <person name="Imamovic A."/>
            <person name="Larimer J."/>
            <person name="McCowan C."/>
            <person name="Murphy C."/>
            <person name="Neiman D."/>
            <person name="Pearson M."/>
            <person name="Priest M."/>
            <person name="Roberts A."/>
            <person name="Saif S."/>
            <person name="Shea T."/>
            <person name="Sisk P."/>
            <person name="Sykes S."/>
            <person name="Wortman J."/>
            <person name="Nusbaum C."/>
            <person name="Birren B."/>
        </authorList>
    </citation>
    <scope>NUCLEOTIDE SEQUENCE [LARGE SCALE GENOMIC DNA]</scope>
    <source>
        <strain evidence="1 2">PRA339</strain>
    </source>
</reference>
<accession>A0A059F092</accession>
<name>A0A059F092_9MICR</name>
<evidence type="ECO:0000313" key="2">
    <source>
        <dbReference type="Proteomes" id="UP000030655"/>
    </source>
</evidence>
<feature type="non-terminal residue" evidence="1">
    <location>
        <position position="222"/>
    </location>
</feature>